<protein>
    <recommendedName>
        <fullName evidence="3">Bifunctional glucose-6-phosphate/mannose-6-phosphate isomerase C-terminal domain-containing protein</fullName>
    </recommendedName>
</protein>
<proteinExistence type="predicted"/>
<sequence>MNGPQFDDSRLEAADLEQHEGLRSLAMAGARIRRAALSEPHGRLERADRPRGVLAMGAESRLVRAVLEPACPVPFMAWPGPGLPAWVGPLDLAVILGTTETPAWVVQCAAEANRRGATLIVAAPEDSELAEVTRSNSTTLIPLEENDPVAAAVAVLAQLGELGLGPLVHPEHVADAADLVAEACAPTSDLSENPGKELALALADRLPLIWGGTTLAARASRRIAEAVRRACGRPALAADASEIRTLLMSAPVRDPFADPFDGDSEAQPVLVLLDDDKLPDRLSGVAMDLADVAESRGLRVARVSSGDADLAATDVERYITLLQKGLYGAAYLEIGLAAAE</sequence>
<gene>
    <name evidence="1" type="ORF">GCM10025789_16530</name>
</gene>
<organism evidence="1 2">
    <name type="scientific">Tessaracoccus lubricantis</name>
    <dbReference type="NCBI Taxonomy" id="545543"/>
    <lineage>
        <taxon>Bacteria</taxon>
        <taxon>Bacillati</taxon>
        <taxon>Actinomycetota</taxon>
        <taxon>Actinomycetes</taxon>
        <taxon>Propionibacteriales</taxon>
        <taxon>Propionibacteriaceae</taxon>
        <taxon>Tessaracoccus</taxon>
    </lineage>
</organism>
<evidence type="ECO:0008006" key="3">
    <source>
        <dbReference type="Google" id="ProtNLM"/>
    </source>
</evidence>
<dbReference type="Gene3D" id="3.40.50.10490">
    <property type="entry name" value="Glucose-6-phosphate isomerase like protein, domain 1"/>
    <property type="match status" value="1"/>
</dbReference>
<keyword evidence="2" id="KW-1185">Reference proteome</keyword>
<name>A0ABP9FCA7_9ACTN</name>
<dbReference type="EMBL" id="BAABLV010000026">
    <property type="protein sequence ID" value="GAA4899114.1"/>
    <property type="molecule type" value="Genomic_DNA"/>
</dbReference>
<comment type="caution">
    <text evidence="1">The sequence shown here is derived from an EMBL/GenBank/DDBJ whole genome shotgun (WGS) entry which is preliminary data.</text>
</comment>
<reference evidence="2" key="1">
    <citation type="journal article" date="2019" name="Int. J. Syst. Evol. Microbiol.">
        <title>The Global Catalogue of Microorganisms (GCM) 10K type strain sequencing project: providing services to taxonomists for standard genome sequencing and annotation.</title>
        <authorList>
            <consortium name="The Broad Institute Genomics Platform"/>
            <consortium name="The Broad Institute Genome Sequencing Center for Infectious Disease"/>
            <person name="Wu L."/>
            <person name="Ma J."/>
        </authorList>
    </citation>
    <scope>NUCLEOTIDE SEQUENCE [LARGE SCALE GENOMIC DNA]</scope>
    <source>
        <strain evidence="2">JCM 19125</strain>
    </source>
</reference>
<dbReference type="InterPro" id="IPR046348">
    <property type="entry name" value="SIS_dom_sf"/>
</dbReference>
<accession>A0ABP9FCA7</accession>
<dbReference type="Proteomes" id="UP001501521">
    <property type="component" value="Unassembled WGS sequence"/>
</dbReference>
<dbReference type="SUPFAM" id="SSF53697">
    <property type="entry name" value="SIS domain"/>
    <property type="match status" value="1"/>
</dbReference>
<dbReference type="RefSeq" id="WP_345581760.1">
    <property type="nucleotide sequence ID" value="NZ_BAABLV010000026.1"/>
</dbReference>
<evidence type="ECO:0000313" key="1">
    <source>
        <dbReference type="EMBL" id="GAA4899114.1"/>
    </source>
</evidence>
<evidence type="ECO:0000313" key="2">
    <source>
        <dbReference type="Proteomes" id="UP001501521"/>
    </source>
</evidence>